<evidence type="ECO:0000313" key="2">
    <source>
        <dbReference type="EMBL" id="QLD23344.1"/>
    </source>
</evidence>
<dbReference type="GeneID" id="301309655"/>
<dbReference type="AlphaFoldDB" id="A0A7H8XF97"/>
<evidence type="ECO:0000256" key="1">
    <source>
        <dbReference type="SAM" id="SignalP"/>
    </source>
</evidence>
<keyword evidence="1" id="KW-0732">Signal</keyword>
<feature type="chain" id="PRO_5038556925" evidence="1">
    <location>
        <begin position="19"/>
        <end position="137"/>
    </location>
</feature>
<sequence length="137" mass="14878">MTAVGLTALLVAPAPVSASAVAYNKRSQYLVASPNEGNRSCVSRRILLDEGTYLRDLALVEDPGGSGYEDVIHGTIGLGAGWYFWEDCLQGTFYGTYVHTQKLDPDNPNWSTSTWTFEHAFLNANGDFGWGGALELL</sequence>
<gene>
    <name evidence="2" type="ORF">HXZ27_03130</name>
</gene>
<name>A0A7H8XF97_9ACTN</name>
<dbReference type="RefSeq" id="WP_178063114.1">
    <property type="nucleotide sequence ID" value="NZ_JBICTT010000005.1"/>
</dbReference>
<reference evidence="2 3" key="1">
    <citation type="submission" date="2020-07" db="EMBL/GenBank/DDBJ databases">
        <title>A bifunctional nitrone conjugated secondary metabolite targeting the ribosome.</title>
        <authorList>
            <person name="Limbrick E.M."/>
            <person name="Graf M."/>
            <person name="Derewacz D.K."/>
            <person name="Nguyen F."/>
            <person name="Spraggins J.M."/>
            <person name="Wieland M."/>
            <person name="Ynigez-Gutierrez A.E."/>
            <person name="Reisman B.J."/>
            <person name="Zinshteyn B."/>
            <person name="McCulloch K."/>
            <person name="Iverson T.M."/>
            <person name="Green R."/>
            <person name="Wilson D.N."/>
            <person name="Bachmann B.O."/>
        </authorList>
    </citation>
    <scope>NUCLEOTIDE SEQUENCE [LARGE SCALE GENOMIC DNA]</scope>
    <source>
        <strain evidence="3">aurantiaca</strain>
    </source>
</reference>
<feature type="signal peptide" evidence="1">
    <location>
        <begin position="1"/>
        <end position="18"/>
    </location>
</feature>
<dbReference type="KEGG" id="mcab:HXZ27_03130"/>
<proteinExistence type="predicted"/>
<accession>A0A7H8XF97</accession>
<organism evidence="2 3">
    <name type="scientific">Micromonospora carbonacea</name>
    <dbReference type="NCBI Taxonomy" id="47853"/>
    <lineage>
        <taxon>Bacteria</taxon>
        <taxon>Bacillati</taxon>
        <taxon>Actinomycetota</taxon>
        <taxon>Actinomycetes</taxon>
        <taxon>Micromonosporales</taxon>
        <taxon>Micromonosporaceae</taxon>
        <taxon>Micromonospora</taxon>
    </lineage>
</organism>
<evidence type="ECO:0000313" key="3">
    <source>
        <dbReference type="Proteomes" id="UP000509335"/>
    </source>
</evidence>
<protein>
    <submittedName>
        <fullName evidence="2">Uncharacterized protein</fullName>
    </submittedName>
</protein>
<dbReference type="Proteomes" id="UP000509335">
    <property type="component" value="Chromosome"/>
</dbReference>
<dbReference type="EMBL" id="CP058322">
    <property type="protein sequence ID" value="QLD23344.1"/>
    <property type="molecule type" value="Genomic_DNA"/>
</dbReference>